<sequence>YDTATNTFQSLKQSELSPIVAAVCLKPHRRKHKPVL</sequence>
<dbReference type="EMBL" id="BDIP01006939">
    <property type="protein sequence ID" value="GCA64336.1"/>
    <property type="molecule type" value="Genomic_DNA"/>
</dbReference>
<protein>
    <submittedName>
        <fullName evidence="1">Uncharacterized protein</fullName>
    </submittedName>
</protein>
<evidence type="ECO:0000313" key="2">
    <source>
        <dbReference type="Proteomes" id="UP000265618"/>
    </source>
</evidence>
<dbReference type="AlphaFoldDB" id="A0A391NWG0"/>
<gene>
    <name evidence="1" type="ORF">KIPB_013980</name>
</gene>
<proteinExistence type="predicted"/>
<comment type="caution">
    <text evidence="1">The sequence shown here is derived from an EMBL/GenBank/DDBJ whole genome shotgun (WGS) entry which is preliminary data.</text>
</comment>
<evidence type="ECO:0000313" key="1">
    <source>
        <dbReference type="EMBL" id="GCA64336.1"/>
    </source>
</evidence>
<accession>A0A391NWG0</accession>
<feature type="non-terminal residue" evidence="1">
    <location>
        <position position="1"/>
    </location>
</feature>
<keyword evidence="2" id="KW-1185">Reference proteome</keyword>
<reference evidence="1 2" key="1">
    <citation type="journal article" date="2018" name="PLoS ONE">
        <title>The draft genome of Kipferlia bialata reveals reductive genome evolution in fornicate parasites.</title>
        <authorList>
            <person name="Tanifuji G."/>
            <person name="Takabayashi S."/>
            <person name="Kume K."/>
            <person name="Takagi M."/>
            <person name="Nakayama T."/>
            <person name="Kamikawa R."/>
            <person name="Inagaki Y."/>
            <person name="Hashimoto T."/>
        </authorList>
    </citation>
    <scope>NUCLEOTIDE SEQUENCE [LARGE SCALE GENOMIC DNA]</scope>
    <source>
        <strain evidence="1">NY0173</strain>
    </source>
</reference>
<dbReference type="Proteomes" id="UP000265618">
    <property type="component" value="Unassembled WGS sequence"/>
</dbReference>
<organism evidence="1 2">
    <name type="scientific">Kipferlia bialata</name>
    <dbReference type="NCBI Taxonomy" id="797122"/>
    <lineage>
        <taxon>Eukaryota</taxon>
        <taxon>Metamonada</taxon>
        <taxon>Carpediemonas-like organisms</taxon>
        <taxon>Kipferlia</taxon>
    </lineage>
</organism>
<name>A0A391NWG0_9EUKA</name>